<dbReference type="GO" id="GO:0003677">
    <property type="term" value="F:DNA binding"/>
    <property type="evidence" value="ECO:0007669"/>
    <property type="project" value="TreeGrafter"/>
</dbReference>
<dbReference type="PANTHER" id="PTHR13220">
    <property type="entry name" value="TIMELESS INTERACTING-RELATED"/>
    <property type="match status" value="1"/>
</dbReference>
<evidence type="ECO:0000313" key="10">
    <source>
        <dbReference type="EMBL" id="KAK0508492.1"/>
    </source>
</evidence>
<comment type="subcellular location">
    <subcellularLocation>
        <location evidence="1 7">Nucleus</location>
    </subcellularLocation>
</comment>
<dbReference type="EMBL" id="JAFEKC020000020">
    <property type="protein sequence ID" value="KAK0508492.1"/>
    <property type="molecule type" value="Genomic_DNA"/>
</dbReference>
<comment type="similarity">
    <text evidence="2 7">Belongs to the CSM3 family.</text>
</comment>
<name>A0AA39QSQ0_9LECA</name>
<protein>
    <recommendedName>
        <fullName evidence="7">Chromosome segregation in meiosis protein</fullName>
    </recommendedName>
</protein>
<evidence type="ECO:0000256" key="6">
    <source>
        <dbReference type="ARBA" id="ARBA00023306"/>
    </source>
</evidence>
<keyword evidence="4" id="KW-0236">DNA replication inhibitor</keyword>
<feature type="region of interest" description="Disordered" evidence="8">
    <location>
        <begin position="154"/>
        <end position="211"/>
    </location>
</feature>
<dbReference type="InterPro" id="IPR040038">
    <property type="entry name" value="TIPIN/Csm3/Swi3"/>
</dbReference>
<dbReference type="GO" id="GO:0031297">
    <property type="term" value="P:replication fork processing"/>
    <property type="evidence" value="ECO:0007669"/>
    <property type="project" value="UniProtKB-UniRule"/>
</dbReference>
<dbReference type="GO" id="GO:0006974">
    <property type="term" value="P:DNA damage response"/>
    <property type="evidence" value="ECO:0007669"/>
    <property type="project" value="UniProtKB-KW"/>
</dbReference>
<evidence type="ECO:0000256" key="7">
    <source>
        <dbReference type="RuleBase" id="RU366049"/>
    </source>
</evidence>
<proteinExistence type="inferred from homology"/>
<keyword evidence="6 7" id="KW-0131">Cell cycle</keyword>
<dbReference type="PANTHER" id="PTHR13220:SF11">
    <property type="entry name" value="TIMELESS-INTERACTING PROTEIN"/>
    <property type="match status" value="1"/>
</dbReference>
<keyword evidence="3 7" id="KW-0227">DNA damage</keyword>
<evidence type="ECO:0000313" key="11">
    <source>
        <dbReference type="Proteomes" id="UP001166286"/>
    </source>
</evidence>
<keyword evidence="5 7" id="KW-0539">Nucleus</keyword>
<accession>A0AA39QSQ0</accession>
<evidence type="ECO:0000256" key="4">
    <source>
        <dbReference type="ARBA" id="ARBA00022880"/>
    </source>
</evidence>
<evidence type="ECO:0000256" key="2">
    <source>
        <dbReference type="ARBA" id="ARBA00006075"/>
    </source>
</evidence>
<feature type="domain" description="Chromosome segregation in meiosis protein 3" evidence="9">
    <location>
        <begin position="76"/>
        <end position="158"/>
    </location>
</feature>
<dbReference type="GO" id="GO:0043111">
    <property type="term" value="P:replication fork arrest"/>
    <property type="evidence" value="ECO:0007669"/>
    <property type="project" value="TreeGrafter"/>
</dbReference>
<gene>
    <name evidence="10" type="ORF">JMJ35_008768</name>
</gene>
<dbReference type="GO" id="GO:0031298">
    <property type="term" value="C:replication fork protection complex"/>
    <property type="evidence" value="ECO:0007669"/>
    <property type="project" value="TreeGrafter"/>
</dbReference>
<evidence type="ECO:0000256" key="5">
    <source>
        <dbReference type="ARBA" id="ARBA00023242"/>
    </source>
</evidence>
<comment type="function">
    <text evidence="7">Plays an important role in the control of DNA replication and the maintenance of replication fork stability.</text>
</comment>
<evidence type="ECO:0000259" key="9">
    <source>
        <dbReference type="Pfam" id="PF07962"/>
    </source>
</evidence>
<sequence length="301" mass="33529">MAATDIGARNVAPTHADDLDDLFDYDVGDVFRDVDTNMDIPTSGKAIARTEGKENGAGLGIDEEIKVTKKRAPVPKLDEDRLLSSAGIPKLRRITKERLKFKGKGHEYSDLARLLNMYQLWLDDLYPRAKFIDGLAIIEKLGHTKRLQTMRKEWINEGKPRDPGDDWRTGGQKPKGQHSSPASGLHKSPINRPSEGPNTPTAINAVDADGDEIYDATPKKVRETLTASRNQNPEESLFLSEEEEVNYQPPDDELDALLAEDEMKESASTAVTVKQEVQEYTGRGANFDDEMEAMAGMDDMW</sequence>
<organism evidence="10 11">
    <name type="scientific">Cladonia borealis</name>
    <dbReference type="NCBI Taxonomy" id="184061"/>
    <lineage>
        <taxon>Eukaryota</taxon>
        <taxon>Fungi</taxon>
        <taxon>Dikarya</taxon>
        <taxon>Ascomycota</taxon>
        <taxon>Pezizomycotina</taxon>
        <taxon>Lecanoromycetes</taxon>
        <taxon>OSLEUM clade</taxon>
        <taxon>Lecanoromycetidae</taxon>
        <taxon>Lecanorales</taxon>
        <taxon>Lecanorineae</taxon>
        <taxon>Cladoniaceae</taxon>
        <taxon>Cladonia</taxon>
    </lineage>
</organism>
<evidence type="ECO:0000256" key="8">
    <source>
        <dbReference type="SAM" id="MobiDB-lite"/>
    </source>
</evidence>
<dbReference type="Pfam" id="PF07962">
    <property type="entry name" value="Swi3"/>
    <property type="match status" value="1"/>
</dbReference>
<dbReference type="InterPro" id="IPR012923">
    <property type="entry name" value="Csm3"/>
</dbReference>
<dbReference type="Proteomes" id="UP001166286">
    <property type="component" value="Unassembled WGS sequence"/>
</dbReference>
<keyword evidence="11" id="KW-1185">Reference proteome</keyword>
<dbReference type="GO" id="GO:0000076">
    <property type="term" value="P:DNA replication checkpoint signaling"/>
    <property type="evidence" value="ECO:0007669"/>
    <property type="project" value="UniProtKB-UniRule"/>
</dbReference>
<dbReference type="AlphaFoldDB" id="A0AA39QSQ0"/>
<reference evidence="10" key="1">
    <citation type="submission" date="2023-03" db="EMBL/GenBank/DDBJ databases">
        <title>Complete genome of Cladonia borealis.</title>
        <authorList>
            <person name="Park H."/>
        </authorList>
    </citation>
    <scope>NUCLEOTIDE SEQUENCE</scope>
    <source>
        <strain evidence="10">ANT050790</strain>
    </source>
</reference>
<comment type="caution">
    <text evidence="10">The sequence shown here is derived from an EMBL/GenBank/DDBJ whole genome shotgun (WGS) entry which is preliminary data.</text>
</comment>
<evidence type="ECO:0000256" key="1">
    <source>
        <dbReference type="ARBA" id="ARBA00004123"/>
    </source>
</evidence>
<feature type="compositionally biased region" description="Basic and acidic residues" evidence="8">
    <location>
        <begin position="154"/>
        <end position="168"/>
    </location>
</feature>
<evidence type="ECO:0000256" key="3">
    <source>
        <dbReference type="ARBA" id="ARBA00022763"/>
    </source>
</evidence>